<dbReference type="Proteomes" id="UP001374584">
    <property type="component" value="Unassembled WGS sequence"/>
</dbReference>
<name>A0AAN9LZW8_PHACN</name>
<dbReference type="EMBL" id="JAYMYR010000009">
    <property type="protein sequence ID" value="KAK7342787.1"/>
    <property type="molecule type" value="Genomic_DNA"/>
</dbReference>
<proteinExistence type="predicted"/>
<evidence type="ECO:0000313" key="3">
    <source>
        <dbReference type="Proteomes" id="UP001374584"/>
    </source>
</evidence>
<organism evidence="2 3">
    <name type="scientific">Phaseolus coccineus</name>
    <name type="common">Scarlet runner bean</name>
    <name type="synonym">Phaseolus multiflorus</name>
    <dbReference type="NCBI Taxonomy" id="3886"/>
    <lineage>
        <taxon>Eukaryota</taxon>
        <taxon>Viridiplantae</taxon>
        <taxon>Streptophyta</taxon>
        <taxon>Embryophyta</taxon>
        <taxon>Tracheophyta</taxon>
        <taxon>Spermatophyta</taxon>
        <taxon>Magnoliopsida</taxon>
        <taxon>eudicotyledons</taxon>
        <taxon>Gunneridae</taxon>
        <taxon>Pentapetalae</taxon>
        <taxon>rosids</taxon>
        <taxon>fabids</taxon>
        <taxon>Fabales</taxon>
        <taxon>Fabaceae</taxon>
        <taxon>Papilionoideae</taxon>
        <taxon>50 kb inversion clade</taxon>
        <taxon>NPAAA clade</taxon>
        <taxon>indigoferoid/millettioid clade</taxon>
        <taxon>Phaseoleae</taxon>
        <taxon>Phaseolus</taxon>
    </lineage>
</organism>
<accession>A0AAN9LZW8</accession>
<feature type="compositionally biased region" description="Basic residues" evidence="1">
    <location>
        <begin position="54"/>
        <end position="65"/>
    </location>
</feature>
<dbReference type="AlphaFoldDB" id="A0AAN9LZW8"/>
<sequence length="138" mass="15597">MLKPNIEDSIILVDCCIVMDNAAYKLSGSLENVVRGSPANVNDLVPPSGDSGKRNKKRKERTPRRPPKDTPRLRVASTSSISWCNNQIIHYSKNAYLEEKDQRRATDMKKLEDCLNDSNLVREEVVVGKMVIEAELRN</sequence>
<keyword evidence="3" id="KW-1185">Reference proteome</keyword>
<protein>
    <submittedName>
        <fullName evidence="2">Uncharacterized protein</fullName>
    </submittedName>
</protein>
<feature type="region of interest" description="Disordered" evidence="1">
    <location>
        <begin position="36"/>
        <end position="76"/>
    </location>
</feature>
<gene>
    <name evidence="2" type="ORF">VNO80_25743</name>
</gene>
<evidence type="ECO:0000256" key="1">
    <source>
        <dbReference type="SAM" id="MobiDB-lite"/>
    </source>
</evidence>
<reference evidence="2 3" key="1">
    <citation type="submission" date="2024-01" db="EMBL/GenBank/DDBJ databases">
        <title>The genomes of 5 underutilized Papilionoideae crops provide insights into root nodulation and disease resistanc.</title>
        <authorList>
            <person name="Jiang F."/>
        </authorList>
    </citation>
    <scope>NUCLEOTIDE SEQUENCE [LARGE SCALE GENOMIC DNA]</scope>
    <source>
        <strain evidence="2">JINMINGXINNONG_FW02</strain>
        <tissue evidence="2">Leaves</tissue>
    </source>
</reference>
<comment type="caution">
    <text evidence="2">The sequence shown here is derived from an EMBL/GenBank/DDBJ whole genome shotgun (WGS) entry which is preliminary data.</text>
</comment>
<evidence type="ECO:0000313" key="2">
    <source>
        <dbReference type="EMBL" id="KAK7342787.1"/>
    </source>
</evidence>